<dbReference type="Pfam" id="PF07883">
    <property type="entry name" value="Cupin_2"/>
    <property type="match status" value="1"/>
</dbReference>
<organism evidence="2 3">
    <name type="scientific">Neohortaea acidophila</name>
    <dbReference type="NCBI Taxonomy" id="245834"/>
    <lineage>
        <taxon>Eukaryota</taxon>
        <taxon>Fungi</taxon>
        <taxon>Dikarya</taxon>
        <taxon>Ascomycota</taxon>
        <taxon>Pezizomycotina</taxon>
        <taxon>Dothideomycetes</taxon>
        <taxon>Dothideomycetidae</taxon>
        <taxon>Mycosphaerellales</taxon>
        <taxon>Teratosphaeriaceae</taxon>
        <taxon>Neohortaea</taxon>
    </lineage>
</organism>
<dbReference type="PANTHER" id="PTHR43698">
    <property type="entry name" value="RIBD C-TERMINAL DOMAIN CONTAINING PROTEIN"/>
    <property type="match status" value="1"/>
</dbReference>
<dbReference type="InterPro" id="IPR013096">
    <property type="entry name" value="Cupin_2"/>
</dbReference>
<dbReference type="RefSeq" id="XP_033589264.1">
    <property type="nucleotide sequence ID" value="XM_033737286.1"/>
</dbReference>
<protein>
    <submittedName>
        <fullName evidence="2">RmlC-like cupin domain-containing protein</fullName>
    </submittedName>
</protein>
<sequence>MAPKMIFVANSRKEGNSTSKGPDNRFTGDVWLDSIFNDKQNTIANVTFSGLKEAYWFCWLTTNFVGARHTHEGGQLIKVLSGSGWVCDRGDKPKRLRVGDTVWCPPGTEHWHGADDESMMSHFVHAHGAVDWLEPVSDEDYKAKK</sequence>
<dbReference type="PANTHER" id="PTHR43698:SF1">
    <property type="entry name" value="BLL4564 PROTEIN"/>
    <property type="match status" value="1"/>
</dbReference>
<dbReference type="InterPro" id="IPR011051">
    <property type="entry name" value="RmlC_Cupin_sf"/>
</dbReference>
<evidence type="ECO:0000313" key="3">
    <source>
        <dbReference type="Proteomes" id="UP000799767"/>
    </source>
</evidence>
<name>A0A6A6PSN8_9PEZI</name>
<dbReference type="AlphaFoldDB" id="A0A6A6PSN8"/>
<accession>A0A6A6PSN8</accession>
<gene>
    <name evidence="2" type="ORF">BDY17DRAFT_324961</name>
</gene>
<evidence type="ECO:0000313" key="2">
    <source>
        <dbReference type="EMBL" id="KAF2482694.1"/>
    </source>
</evidence>
<proteinExistence type="predicted"/>
<dbReference type="InterPro" id="IPR047263">
    <property type="entry name" value="HNL-like_cupin"/>
</dbReference>
<dbReference type="GeneID" id="54478288"/>
<dbReference type="Proteomes" id="UP000799767">
    <property type="component" value="Unassembled WGS sequence"/>
</dbReference>
<keyword evidence="3" id="KW-1185">Reference proteome</keyword>
<dbReference type="SUPFAM" id="SSF51182">
    <property type="entry name" value="RmlC-like cupins"/>
    <property type="match status" value="1"/>
</dbReference>
<evidence type="ECO:0000259" key="1">
    <source>
        <dbReference type="Pfam" id="PF07883"/>
    </source>
</evidence>
<dbReference type="OrthoDB" id="2096797at2759"/>
<feature type="domain" description="Cupin type-2" evidence="1">
    <location>
        <begin position="66"/>
        <end position="119"/>
    </location>
</feature>
<dbReference type="CDD" id="cd02233">
    <property type="entry name" value="cupin_HNL-like"/>
    <property type="match status" value="1"/>
</dbReference>
<dbReference type="Gene3D" id="2.60.120.10">
    <property type="entry name" value="Jelly Rolls"/>
    <property type="match status" value="1"/>
</dbReference>
<dbReference type="InterPro" id="IPR014710">
    <property type="entry name" value="RmlC-like_jellyroll"/>
</dbReference>
<dbReference type="EMBL" id="MU001636">
    <property type="protein sequence ID" value="KAF2482694.1"/>
    <property type="molecule type" value="Genomic_DNA"/>
</dbReference>
<reference evidence="2" key="1">
    <citation type="journal article" date="2020" name="Stud. Mycol.">
        <title>101 Dothideomycetes genomes: a test case for predicting lifestyles and emergence of pathogens.</title>
        <authorList>
            <person name="Haridas S."/>
            <person name="Albert R."/>
            <person name="Binder M."/>
            <person name="Bloem J."/>
            <person name="Labutti K."/>
            <person name="Salamov A."/>
            <person name="Andreopoulos B."/>
            <person name="Baker S."/>
            <person name="Barry K."/>
            <person name="Bills G."/>
            <person name="Bluhm B."/>
            <person name="Cannon C."/>
            <person name="Castanera R."/>
            <person name="Culley D."/>
            <person name="Daum C."/>
            <person name="Ezra D."/>
            <person name="Gonzalez J."/>
            <person name="Henrissat B."/>
            <person name="Kuo A."/>
            <person name="Liang C."/>
            <person name="Lipzen A."/>
            <person name="Lutzoni F."/>
            <person name="Magnuson J."/>
            <person name="Mondo S."/>
            <person name="Nolan M."/>
            <person name="Ohm R."/>
            <person name="Pangilinan J."/>
            <person name="Park H.-J."/>
            <person name="Ramirez L."/>
            <person name="Alfaro M."/>
            <person name="Sun H."/>
            <person name="Tritt A."/>
            <person name="Yoshinaga Y."/>
            <person name="Zwiers L.-H."/>
            <person name="Turgeon B."/>
            <person name="Goodwin S."/>
            <person name="Spatafora J."/>
            <person name="Crous P."/>
            <person name="Grigoriev I."/>
        </authorList>
    </citation>
    <scope>NUCLEOTIDE SEQUENCE</scope>
    <source>
        <strain evidence="2">CBS 113389</strain>
    </source>
</reference>